<evidence type="ECO:0000313" key="3">
    <source>
        <dbReference type="Proteomes" id="UP000250257"/>
    </source>
</evidence>
<dbReference type="Proteomes" id="UP000250257">
    <property type="component" value="Unassembled WGS sequence"/>
</dbReference>
<reference evidence="2 3" key="1">
    <citation type="submission" date="2018-06" db="EMBL/GenBank/DDBJ databases">
        <authorList>
            <consortium name="Pathogen Informatics"/>
            <person name="Doyle S."/>
        </authorList>
    </citation>
    <scope>NUCLEOTIDE SEQUENCE [LARGE SCALE GENOMIC DNA]</scope>
    <source>
        <strain evidence="2 3">NCTC13940</strain>
    </source>
</reference>
<protein>
    <recommendedName>
        <fullName evidence="1">DUF4145 domain-containing protein</fullName>
    </recommendedName>
</protein>
<dbReference type="AlphaFoldDB" id="A0A2X3H7Y2"/>
<dbReference type="Pfam" id="PF13643">
    <property type="entry name" value="DUF4145"/>
    <property type="match status" value="1"/>
</dbReference>
<evidence type="ECO:0000259" key="1">
    <source>
        <dbReference type="Pfam" id="PF13643"/>
    </source>
</evidence>
<feature type="domain" description="DUF4145" evidence="1">
    <location>
        <begin position="109"/>
        <end position="182"/>
    </location>
</feature>
<dbReference type="RefSeq" id="WP_220089307.1">
    <property type="nucleotide sequence ID" value="NZ_UAWT01000007.1"/>
</dbReference>
<dbReference type="STRING" id="1214117.LFLEISCH_10724"/>
<organism evidence="2 3">
    <name type="scientific">Listeria fleischmannii subsp. fleischmannii</name>
    <dbReference type="NCBI Taxonomy" id="1671902"/>
    <lineage>
        <taxon>Bacteria</taxon>
        <taxon>Bacillati</taxon>
        <taxon>Bacillota</taxon>
        <taxon>Bacilli</taxon>
        <taxon>Bacillales</taxon>
        <taxon>Listeriaceae</taxon>
        <taxon>Listeria</taxon>
    </lineage>
</organism>
<dbReference type="InterPro" id="IPR025285">
    <property type="entry name" value="DUF4145"/>
</dbReference>
<gene>
    <name evidence="2" type="ORF">NCTC13940_00741</name>
</gene>
<sequence length="226" mass="25745">MEFKIKIAEPSTKTVLDRKKVHIPTLCPNCGVSNNPVTKGVASAQKIAFFSHLCTSCNAYHFSLQDIEKDIGICKAIFPSNQPSDLPEQVVSFSPRFAKMYRDAEFAENNNAVDLAGVGYRACLEILLKDYAFDFNLAEYEEIAKINLNNAISKFFKEDTSVQTAADVVRILGNDYAHWRQEEEFDLSILKAYLNIFVQIINTKLMLKNPLLVEIRNSRIIRLFFY</sequence>
<name>A0A2X3H7Y2_9LIST</name>
<dbReference type="EMBL" id="UAWT01000007">
    <property type="protein sequence ID" value="SQC67344.1"/>
    <property type="molecule type" value="Genomic_DNA"/>
</dbReference>
<evidence type="ECO:0000313" key="2">
    <source>
        <dbReference type="EMBL" id="SQC67344.1"/>
    </source>
</evidence>
<proteinExistence type="predicted"/>
<accession>A0A2X3H7Y2</accession>